<dbReference type="EMBL" id="CAAE01007635">
    <property type="protein sequence ID" value="CAF90566.1"/>
    <property type="molecule type" value="Genomic_DNA"/>
</dbReference>
<organism evidence="1">
    <name type="scientific">Tetraodon nigroviridis</name>
    <name type="common">Spotted green pufferfish</name>
    <name type="synonym">Chelonodon nigroviridis</name>
    <dbReference type="NCBI Taxonomy" id="99883"/>
    <lineage>
        <taxon>Eukaryota</taxon>
        <taxon>Metazoa</taxon>
        <taxon>Chordata</taxon>
        <taxon>Craniata</taxon>
        <taxon>Vertebrata</taxon>
        <taxon>Euteleostomi</taxon>
        <taxon>Actinopterygii</taxon>
        <taxon>Neopterygii</taxon>
        <taxon>Teleostei</taxon>
        <taxon>Neoteleostei</taxon>
        <taxon>Acanthomorphata</taxon>
        <taxon>Eupercaria</taxon>
        <taxon>Tetraodontiformes</taxon>
        <taxon>Tetradontoidea</taxon>
        <taxon>Tetraodontidae</taxon>
        <taxon>Tetraodon</taxon>
    </lineage>
</organism>
<dbReference type="KEGG" id="tng:GSTEN00004898G001"/>
<name>Q4T966_TETNG</name>
<protein>
    <submittedName>
        <fullName evidence="1">Chromosome undetermined SCAF7635, whole genome shotgun sequence</fullName>
    </submittedName>
</protein>
<dbReference type="AlphaFoldDB" id="Q4T966"/>
<reference evidence="1" key="1">
    <citation type="journal article" date="2004" name="Nature">
        <title>Genome duplication in the teleost fish Tetraodon nigroviridis reveals the early vertebrate proto-karyotype.</title>
        <authorList>
            <person name="Jaillon O."/>
            <person name="Aury J.-M."/>
            <person name="Brunet F."/>
            <person name="Petit J.-L."/>
            <person name="Stange-Thomann N."/>
            <person name="Mauceli E."/>
            <person name="Bouneau L."/>
            <person name="Fischer C."/>
            <person name="Ozouf-Costaz C."/>
            <person name="Bernot A."/>
            <person name="Nicaud S."/>
            <person name="Jaffe D."/>
            <person name="Fisher S."/>
            <person name="Lutfalla G."/>
            <person name="Dossat C."/>
            <person name="Segurens B."/>
            <person name="Dasilva C."/>
            <person name="Salanoubat M."/>
            <person name="Levy M."/>
            <person name="Boudet N."/>
            <person name="Castellano S."/>
            <person name="Anthouard V."/>
            <person name="Jubin C."/>
            <person name="Castelli V."/>
            <person name="Katinka M."/>
            <person name="Vacherie B."/>
            <person name="Biemont C."/>
            <person name="Skalli Z."/>
            <person name="Cattolico L."/>
            <person name="Poulain J."/>
            <person name="De Berardinis V."/>
            <person name="Cruaud C."/>
            <person name="Duprat S."/>
            <person name="Brottier P."/>
            <person name="Coutanceau J.-P."/>
            <person name="Gouzy J."/>
            <person name="Parra G."/>
            <person name="Lardier G."/>
            <person name="Chapple C."/>
            <person name="McKernan K.J."/>
            <person name="McEwan P."/>
            <person name="Bosak S."/>
            <person name="Kellis M."/>
            <person name="Volff J.-N."/>
            <person name="Guigo R."/>
            <person name="Zody M.C."/>
            <person name="Mesirov J."/>
            <person name="Lindblad-Toh K."/>
            <person name="Birren B."/>
            <person name="Nusbaum C."/>
            <person name="Kahn D."/>
            <person name="Robinson-Rechavi M."/>
            <person name="Laudet V."/>
            <person name="Schachter V."/>
            <person name="Quetier F."/>
            <person name="Saurin W."/>
            <person name="Scarpelli C."/>
            <person name="Wincker P."/>
            <person name="Lander E.S."/>
            <person name="Weissenbach J."/>
            <person name="Roest Crollius H."/>
        </authorList>
    </citation>
    <scope>NUCLEOTIDE SEQUENCE [LARGE SCALE GENOMIC DNA]</scope>
</reference>
<dbReference type="OrthoDB" id="8950055at2759"/>
<accession>Q4T966</accession>
<reference evidence="1" key="2">
    <citation type="submission" date="2004-02" db="EMBL/GenBank/DDBJ databases">
        <authorList>
            <consortium name="Genoscope"/>
            <consortium name="Whitehead Institute Centre for Genome Research"/>
        </authorList>
    </citation>
    <scope>NUCLEOTIDE SEQUENCE</scope>
</reference>
<sequence>MASRVQKCVCQVKSDYAFQRTKFVVKQQQQHTQRKSSFQSLSQVQAQAREAMAEQEYTIPVFRERSAEEREEYQRVSTHVEKGLSVIQEELHRMRMATKAQVDSLAIDREVRSRSGP</sequence>
<gene>
    <name evidence="1" type="ORF">GSTENG00004898001</name>
</gene>
<evidence type="ECO:0000313" key="1">
    <source>
        <dbReference type="EMBL" id="CAF90566.1"/>
    </source>
</evidence>
<proteinExistence type="predicted"/>